<dbReference type="GO" id="GO:0016651">
    <property type="term" value="F:oxidoreductase activity, acting on NAD(P)H"/>
    <property type="evidence" value="ECO:0007669"/>
    <property type="project" value="InterPro"/>
</dbReference>
<dbReference type="GO" id="GO:0008137">
    <property type="term" value="F:NADH dehydrogenase (ubiquinone) activity"/>
    <property type="evidence" value="ECO:0007669"/>
    <property type="project" value="UniProtKB-EC"/>
</dbReference>
<accession>A0A427YW89</accession>
<dbReference type="HAMAP" id="MF_01357">
    <property type="entry name" value="NDH1_NuoC"/>
    <property type="match status" value="1"/>
</dbReference>
<feature type="domain" description="NADH:ubiquinone oxidoreductase 30kDa subunit" evidence="10">
    <location>
        <begin position="72"/>
        <end position="191"/>
    </location>
</feature>
<evidence type="ECO:0000256" key="9">
    <source>
        <dbReference type="SAM" id="MobiDB-lite"/>
    </source>
</evidence>
<dbReference type="Proteomes" id="UP000279259">
    <property type="component" value="Unassembled WGS sequence"/>
</dbReference>
<dbReference type="NCBIfam" id="TIGR01961">
    <property type="entry name" value="NuoC_fam"/>
    <property type="match status" value="1"/>
</dbReference>
<comment type="similarity">
    <text evidence="2 8">Belongs to the complex I 30 kDa subunit family.</text>
</comment>
<dbReference type="PROSITE" id="PS00542">
    <property type="entry name" value="COMPLEX1_30K"/>
    <property type="match status" value="1"/>
</dbReference>
<name>A0A427YW89_9TREE</name>
<dbReference type="Gene3D" id="3.30.460.80">
    <property type="entry name" value="NADH:ubiquinone oxidoreductase, 30kDa subunit"/>
    <property type="match status" value="1"/>
</dbReference>
<dbReference type="AlphaFoldDB" id="A0A427YW89"/>
<proteinExistence type="inferred from homology"/>
<dbReference type="Pfam" id="PF00329">
    <property type="entry name" value="Complex1_30kDa"/>
    <property type="match status" value="1"/>
</dbReference>
<evidence type="ECO:0000256" key="2">
    <source>
        <dbReference type="ARBA" id="ARBA00007569"/>
    </source>
</evidence>
<evidence type="ECO:0000256" key="7">
    <source>
        <dbReference type="ARBA" id="ARBA00049551"/>
    </source>
</evidence>
<keyword evidence="12" id="KW-1185">Reference proteome</keyword>
<comment type="catalytic activity">
    <reaction evidence="7">
        <text>a ubiquinone + NADH + 5 H(+)(in) = a ubiquinol + NAD(+) + 4 H(+)(out)</text>
        <dbReference type="Rhea" id="RHEA:29091"/>
        <dbReference type="Rhea" id="RHEA-COMP:9565"/>
        <dbReference type="Rhea" id="RHEA-COMP:9566"/>
        <dbReference type="ChEBI" id="CHEBI:15378"/>
        <dbReference type="ChEBI" id="CHEBI:16389"/>
        <dbReference type="ChEBI" id="CHEBI:17976"/>
        <dbReference type="ChEBI" id="CHEBI:57540"/>
        <dbReference type="ChEBI" id="CHEBI:57945"/>
        <dbReference type="EC" id="7.1.1.2"/>
    </reaction>
</comment>
<dbReference type="PANTHER" id="PTHR10884">
    <property type="entry name" value="NADH DEHYDROGENASE UBIQUINONE IRON-SULFUR PROTEIN 3"/>
    <property type="match status" value="1"/>
</dbReference>
<dbReference type="InterPro" id="IPR037232">
    <property type="entry name" value="NADH_quin_OxRdtase_su_C/D-like"/>
</dbReference>
<gene>
    <name evidence="11" type="ORF">EHS25_000481</name>
</gene>
<dbReference type="FunFam" id="3.30.460.80:FF:000002">
    <property type="entry name" value="NADH dehydrogenase iron-sulfur protein 3, mitochondrial"/>
    <property type="match status" value="1"/>
</dbReference>
<evidence type="ECO:0000313" key="11">
    <source>
        <dbReference type="EMBL" id="RSH95394.1"/>
    </source>
</evidence>
<evidence type="ECO:0000256" key="4">
    <source>
        <dbReference type="ARBA" id="ARBA00022967"/>
    </source>
</evidence>
<dbReference type="SUPFAM" id="SSF143243">
    <property type="entry name" value="Nqo5-like"/>
    <property type="match status" value="1"/>
</dbReference>
<dbReference type="GO" id="GO:0016020">
    <property type="term" value="C:membrane"/>
    <property type="evidence" value="ECO:0007669"/>
    <property type="project" value="UniProtKB-ARBA"/>
</dbReference>
<dbReference type="OrthoDB" id="37721at2759"/>
<organism evidence="11 12">
    <name type="scientific">Saitozyma podzolica</name>
    <dbReference type="NCBI Taxonomy" id="1890683"/>
    <lineage>
        <taxon>Eukaryota</taxon>
        <taxon>Fungi</taxon>
        <taxon>Dikarya</taxon>
        <taxon>Basidiomycota</taxon>
        <taxon>Agaricomycotina</taxon>
        <taxon>Tremellomycetes</taxon>
        <taxon>Tremellales</taxon>
        <taxon>Trimorphomycetaceae</taxon>
        <taxon>Saitozyma</taxon>
    </lineage>
</organism>
<keyword evidence="6" id="KW-0830">Ubiquinone</keyword>
<comment type="caution">
    <text evidence="11">The sequence shown here is derived from an EMBL/GenBank/DDBJ whole genome shotgun (WGS) entry which is preliminary data.</text>
</comment>
<dbReference type="InterPro" id="IPR001268">
    <property type="entry name" value="NADH_UbQ_OxRdtase_30kDa_su"/>
</dbReference>
<protein>
    <recommendedName>
        <fullName evidence="10">NADH:ubiquinone oxidoreductase 30kDa subunit domain-containing protein</fullName>
    </recommendedName>
</protein>
<sequence length="233" mass="26638">MATSRSALSALRLSARVCARPVIARSFQSARILRQDKSAGLSTPLHEYGQYLTTCLPKYIQQFSVYKDELTVYIPPEAVVPVLTFLRDHTQCQYKQVMDITAVDFPTRSMRFEVVYNLLSVAHQSRIRVKTYADEITPVPSAVGVYNGANWYEREVWDMYGIYFSGHPDLRRILTDYGFEGHPMRKDFPLTLTQAFRNFADAASPWEQVGAGDPKVRPEEFKIPPPPPKEEKK</sequence>
<evidence type="ECO:0000256" key="8">
    <source>
        <dbReference type="RuleBase" id="RU003456"/>
    </source>
</evidence>
<evidence type="ECO:0000256" key="5">
    <source>
        <dbReference type="ARBA" id="ARBA00023027"/>
    </source>
</evidence>
<dbReference type="EMBL" id="RSCD01000001">
    <property type="protein sequence ID" value="RSH95394.1"/>
    <property type="molecule type" value="Genomic_DNA"/>
</dbReference>
<reference evidence="11 12" key="1">
    <citation type="submission" date="2018-11" db="EMBL/GenBank/DDBJ databases">
        <title>Genome sequence of Saitozyma podzolica DSM 27192.</title>
        <authorList>
            <person name="Aliyu H."/>
            <person name="Gorte O."/>
            <person name="Ochsenreither K."/>
        </authorList>
    </citation>
    <scope>NUCLEOTIDE SEQUENCE [LARGE SCALE GENOMIC DNA]</scope>
    <source>
        <strain evidence="11 12">DSM 27192</strain>
    </source>
</reference>
<evidence type="ECO:0000313" key="12">
    <source>
        <dbReference type="Proteomes" id="UP000279259"/>
    </source>
</evidence>
<feature type="compositionally biased region" description="Basic and acidic residues" evidence="9">
    <location>
        <begin position="214"/>
        <end position="233"/>
    </location>
</feature>
<dbReference type="InterPro" id="IPR020396">
    <property type="entry name" value="NADH_UbQ_OxRdtase_CS"/>
</dbReference>
<evidence type="ECO:0000259" key="10">
    <source>
        <dbReference type="Pfam" id="PF00329"/>
    </source>
</evidence>
<comment type="subcellular location">
    <subcellularLocation>
        <location evidence="1">Mitochondrion</location>
    </subcellularLocation>
</comment>
<keyword evidence="3 8" id="KW-0813">Transport</keyword>
<dbReference type="STRING" id="1890683.A0A427YW89"/>
<dbReference type="InterPro" id="IPR010218">
    <property type="entry name" value="NADH_DH_suC"/>
</dbReference>
<evidence type="ECO:0000256" key="1">
    <source>
        <dbReference type="ARBA" id="ARBA00004173"/>
    </source>
</evidence>
<evidence type="ECO:0000256" key="6">
    <source>
        <dbReference type="ARBA" id="ARBA00023075"/>
    </source>
</evidence>
<dbReference type="PANTHER" id="PTHR10884:SF14">
    <property type="entry name" value="NADH DEHYDROGENASE [UBIQUINONE] IRON-SULFUR PROTEIN 3, MITOCHONDRIAL"/>
    <property type="match status" value="1"/>
</dbReference>
<feature type="region of interest" description="Disordered" evidence="9">
    <location>
        <begin position="207"/>
        <end position="233"/>
    </location>
</feature>
<keyword evidence="4 8" id="KW-1278">Translocase</keyword>
<evidence type="ECO:0000256" key="3">
    <source>
        <dbReference type="ARBA" id="ARBA00022448"/>
    </source>
</evidence>
<keyword evidence="5 8" id="KW-0520">NAD</keyword>
<dbReference type="GO" id="GO:0005739">
    <property type="term" value="C:mitochondrion"/>
    <property type="evidence" value="ECO:0007669"/>
    <property type="project" value="UniProtKB-SubCell"/>
</dbReference>